<organism evidence="1 2">
    <name type="scientific">Hibiscus syriacus</name>
    <name type="common">Rose of Sharon</name>
    <dbReference type="NCBI Taxonomy" id="106335"/>
    <lineage>
        <taxon>Eukaryota</taxon>
        <taxon>Viridiplantae</taxon>
        <taxon>Streptophyta</taxon>
        <taxon>Embryophyta</taxon>
        <taxon>Tracheophyta</taxon>
        <taxon>Spermatophyta</taxon>
        <taxon>Magnoliopsida</taxon>
        <taxon>eudicotyledons</taxon>
        <taxon>Gunneridae</taxon>
        <taxon>Pentapetalae</taxon>
        <taxon>rosids</taxon>
        <taxon>malvids</taxon>
        <taxon>Malvales</taxon>
        <taxon>Malvaceae</taxon>
        <taxon>Malvoideae</taxon>
        <taxon>Hibiscus</taxon>
    </lineage>
</organism>
<sequence length="174" mass="19589">MLCRLREGDNGRLIVDCTAEGVTFIEVEADVTIEQFGDTLHPRFSNFDELLYDVPSSDLFIIIQSLIAIGILWECHRRPSCNDNCWKLVRNPLGYAVELAKQVKANVTMEYAKSVAALMVIRGKQLLFSNVIGSYIMSDLTKSYWDDKLFHSKQEQERSEGGTLVPICLAAPAK</sequence>
<dbReference type="InterPro" id="IPR023213">
    <property type="entry name" value="CAT-like_dom_sf"/>
</dbReference>
<name>A0A6A3D2Q7_HIBSY</name>
<dbReference type="AlphaFoldDB" id="A0A6A3D2Q7"/>
<dbReference type="EMBL" id="VEPZ02000094">
    <property type="protein sequence ID" value="KAE8733691.1"/>
    <property type="molecule type" value="Genomic_DNA"/>
</dbReference>
<dbReference type="Proteomes" id="UP000436088">
    <property type="component" value="Unassembled WGS sequence"/>
</dbReference>
<dbReference type="Gene3D" id="3.30.559.10">
    <property type="entry name" value="Chloramphenicol acetyltransferase-like domain"/>
    <property type="match status" value="1"/>
</dbReference>
<protein>
    <submittedName>
        <fullName evidence="1">F-box/kelch-repeat protein</fullName>
    </submittedName>
</protein>
<proteinExistence type="predicted"/>
<gene>
    <name evidence="1" type="ORF">F3Y22_tig00001120pilonHSYRG00398</name>
</gene>
<keyword evidence="2" id="KW-1185">Reference proteome</keyword>
<evidence type="ECO:0000313" key="2">
    <source>
        <dbReference type="Proteomes" id="UP000436088"/>
    </source>
</evidence>
<accession>A0A6A3D2Q7</accession>
<evidence type="ECO:0000313" key="1">
    <source>
        <dbReference type="EMBL" id="KAE8733691.1"/>
    </source>
</evidence>
<dbReference type="Pfam" id="PF02458">
    <property type="entry name" value="Transferase"/>
    <property type="match status" value="1"/>
</dbReference>
<reference evidence="1" key="1">
    <citation type="submission" date="2019-09" db="EMBL/GenBank/DDBJ databases">
        <title>Draft genome information of white flower Hibiscus syriacus.</title>
        <authorList>
            <person name="Kim Y.-M."/>
        </authorList>
    </citation>
    <scope>NUCLEOTIDE SEQUENCE [LARGE SCALE GENOMIC DNA]</scope>
    <source>
        <strain evidence="1">YM2019G1</strain>
    </source>
</reference>
<comment type="caution">
    <text evidence="1">The sequence shown here is derived from an EMBL/GenBank/DDBJ whole genome shotgun (WGS) entry which is preliminary data.</text>
</comment>